<protein>
    <submittedName>
        <fullName evidence="1">Uncharacterized protein</fullName>
    </submittedName>
</protein>
<dbReference type="Proteomes" id="UP001165653">
    <property type="component" value="Unassembled WGS sequence"/>
</dbReference>
<evidence type="ECO:0000313" key="1">
    <source>
        <dbReference type="EMBL" id="MCW1912058.1"/>
    </source>
</evidence>
<accession>A0ABT3FWV5</accession>
<reference evidence="1" key="1">
    <citation type="submission" date="2022-10" db="EMBL/GenBank/DDBJ databases">
        <title>Luteolibacter sp. GHJ8, whole genome shotgun sequencing project.</title>
        <authorList>
            <person name="Zhao G."/>
            <person name="Shen L."/>
        </authorList>
    </citation>
    <scope>NUCLEOTIDE SEQUENCE</scope>
    <source>
        <strain evidence="1">GHJ8</strain>
    </source>
</reference>
<proteinExistence type="predicted"/>
<gene>
    <name evidence="1" type="ORF">OJ996_00625</name>
</gene>
<dbReference type="RefSeq" id="WP_264510098.1">
    <property type="nucleotide sequence ID" value="NZ_JAPDDR010000001.1"/>
</dbReference>
<comment type="caution">
    <text evidence="1">The sequence shown here is derived from an EMBL/GenBank/DDBJ whole genome shotgun (WGS) entry which is preliminary data.</text>
</comment>
<sequence>MKSQSLVMNRLAPLTILLLLGGGAGWALMNFVGQRGSGKEVIAEVSMPTTRGGDAAVARVRGAKDRWTAIHAAIELARSIPAGERRTCLQDGRFRHPDPLVAQMFTLQLEELLFQDDPFALIEWEMATGRDAARKHLARIAREDVEALIARGQGSADVQKGRAMLFTAMKVLVEREPERVLKMALEFPPPADGDELPKSMVHLLAKASGRDASKLLDLSETKGDRWRALLRAAAARAMAEKDVASALKWITAEPDGGRLFTEVFLFHGVYSEEMMSVAELDANKRWVAEHLDELPDGFIREINRGRRLGSWPSMSDFAGAEKFWLAADLGRLGISTREQENFRVDLMMMMANNDPAAVAKHLDDPAMFSVTQRKQAIQRISQMQIGWHGKLPDEIMAVLEEDEMKVVEAMVANNKKDQTTVKKPLGIPEQFTTLMNEPGSESLHLRAENWTPEQEDQALAYVRNADPKLLADLTNRILRTGYPFKPVAAEIYRRALENNIVSPRLREEVIETSIHWADADPIRAAAWVETLPAGVERLRSIQNVAAQWTRDDPAGAQAWIATLEDKAEAEAAREAVRIFDAKAKTRWEQ</sequence>
<keyword evidence="2" id="KW-1185">Reference proteome</keyword>
<dbReference type="EMBL" id="JAPDDR010000001">
    <property type="protein sequence ID" value="MCW1912058.1"/>
    <property type="molecule type" value="Genomic_DNA"/>
</dbReference>
<organism evidence="1 2">
    <name type="scientific">Luteolibacter rhizosphaerae</name>
    <dbReference type="NCBI Taxonomy" id="2989719"/>
    <lineage>
        <taxon>Bacteria</taxon>
        <taxon>Pseudomonadati</taxon>
        <taxon>Verrucomicrobiota</taxon>
        <taxon>Verrucomicrobiia</taxon>
        <taxon>Verrucomicrobiales</taxon>
        <taxon>Verrucomicrobiaceae</taxon>
        <taxon>Luteolibacter</taxon>
    </lineage>
</organism>
<evidence type="ECO:0000313" key="2">
    <source>
        <dbReference type="Proteomes" id="UP001165653"/>
    </source>
</evidence>
<name>A0ABT3FWV5_9BACT</name>